<dbReference type="InterPro" id="IPR002818">
    <property type="entry name" value="DJ-1/PfpI"/>
</dbReference>
<evidence type="ECO:0000313" key="6">
    <source>
        <dbReference type="Proteomes" id="UP001172083"/>
    </source>
</evidence>
<keyword evidence="6" id="KW-1185">Reference proteome</keyword>
<dbReference type="PANTHER" id="PTHR43280">
    <property type="entry name" value="ARAC-FAMILY TRANSCRIPTIONAL REGULATOR"/>
    <property type="match status" value="1"/>
</dbReference>
<keyword evidence="1" id="KW-0805">Transcription regulation</keyword>
<dbReference type="InterPro" id="IPR029062">
    <property type="entry name" value="Class_I_gatase-like"/>
</dbReference>
<keyword evidence="2" id="KW-0238">DNA-binding</keyword>
<dbReference type="PRINTS" id="PR00032">
    <property type="entry name" value="HTHARAC"/>
</dbReference>
<dbReference type="SUPFAM" id="SSF52317">
    <property type="entry name" value="Class I glutamine amidotransferase-like"/>
    <property type="match status" value="1"/>
</dbReference>
<dbReference type="InterPro" id="IPR018060">
    <property type="entry name" value="HTH_AraC"/>
</dbReference>
<name>A0ABT8L395_9BACT</name>
<dbReference type="Pfam" id="PF12833">
    <property type="entry name" value="HTH_18"/>
    <property type="match status" value="1"/>
</dbReference>
<dbReference type="InterPro" id="IPR020449">
    <property type="entry name" value="Tscrpt_reg_AraC-type_HTH"/>
</dbReference>
<dbReference type="RefSeq" id="WP_346757554.1">
    <property type="nucleotide sequence ID" value="NZ_JAUJEB010000001.1"/>
</dbReference>
<accession>A0ABT8L395</accession>
<dbReference type="PROSITE" id="PS00041">
    <property type="entry name" value="HTH_ARAC_FAMILY_1"/>
    <property type="match status" value="1"/>
</dbReference>
<sequence>MKIAVLDFPHVVKSSVAGPYDILNQTNRIIETFAPELDIENIEVETLPVEDINNEQKFDLIIIPAIQFDRIETVLKSQPALISWLQKQYAADTEIASICLGTFILAATGLLDNKYATTHWMGVNAFRNMFPKVNLVDDKIVTDFQRLYTCGGAYSFTTLMIYLIDKYFGHEVAVIVSKVFLIHLNDLKQSSFHILNLQKSHNNDSIQKVQHFIETNFHSKLNVEDLAKSANMTTRTFIRRFKKSTGSTPYGYLQKIKIEKSKKLLETRDIGIEQVSYEVGYSDFASFRKVFKKNVGLTPSEYKKLYGKTKTPGYLEIG</sequence>
<dbReference type="Proteomes" id="UP001172083">
    <property type="component" value="Unassembled WGS sequence"/>
</dbReference>
<evidence type="ECO:0000259" key="4">
    <source>
        <dbReference type="PROSITE" id="PS01124"/>
    </source>
</evidence>
<dbReference type="Pfam" id="PF01965">
    <property type="entry name" value="DJ-1_PfpI"/>
    <property type="match status" value="1"/>
</dbReference>
<comment type="caution">
    <text evidence="5">The sequence shown here is derived from an EMBL/GenBank/DDBJ whole genome shotgun (WGS) entry which is preliminary data.</text>
</comment>
<evidence type="ECO:0000256" key="3">
    <source>
        <dbReference type="ARBA" id="ARBA00023163"/>
    </source>
</evidence>
<protein>
    <submittedName>
        <fullName evidence="5">Helix-turn-helix domain-containing protein</fullName>
    </submittedName>
</protein>
<proteinExistence type="predicted"/>
<dbReference type="SUPFAM" id="SSF46689">
    <property type="entry name" value="Homeodomain-like"/>
    <property type="match status" value="2"/>
</dbReference>
<dbReference type="InterPro" id="IPR018062">
    <property type="entry name" value="HTH_AraC-typ_CS"/>
</dbReference>
<dbReference type="SMART" id="SM00342">
    <property type="entry name" value="HTH_ARAC"/>
    <property type="match status" value="1"/>
</dbReference>
<dbReference type="EMBL" id="JAUJEB010000001">
    <property type="protein sequence ID" value="MDN5212232.1"/>
    <property type="molecule type" value="Genomic_DNA"/>
</dbReference>
<organism evidence="5 6">
    <name type="scientific">Agaribacillus aureus</name>
    <dbReference type="NCBI Taxonomy" id="3051825"/>
    <lineage>
        <taxon>Bacteria</taxon>
        <taxon>Pseudomonadati</taxon>
        <taxon>Bacteroidota</taxon>
        <taxon>Cytophagia</taxon>
        <taxon>Cytophagales</taxon>
        <taxon>Splendidivirgaceae</taxon>
        <taxon>Agaribacillus</taxon>
    </lineage>
</organism>
<reference evidence="5" key="1">
    <citation type="submission" date="2023-06" db="EMBL/GenBank/DDBJ databases">
        <title>Genomic of Agaribacillus aureum.</title>
        <authorList>
            <person name="Wang G."/>
        </authorList>
    </citation>
    <scope>NUCLEOTIDE SEQUENCE</scope>
    <source>
        <strain evidence="5">BMA12</strain>
    </source>
</reference>
<dbReference type="Gene3D" id="3.40.50.880">
    <property type="match status" value="1"/>
</dbReference>
<evidence type="ECO:0000313" key="5">
    <source>
        <dbReference type="EMBL" id="MDN5212232.1"/>
    </source>
</evidence>
<keyword evidence="3" id="KW-0804">Transcription</keyword>
<dbReference type="PANTHER" id="PTHR43280:SF2">
    <property type="entry name" value="HTH-TYPE TRANSCRIPTIONAL REGULATOR EXSA"/>
    <property type="match status" value="1"/>
</dbReference>
<feature type="domain" description="HTH araC/xylS-type" evidence="4">
    <location>
        <begin position="207"/>
        <end position="305"/>
    </location>
</feature>
<gene>
    <name evidence="5" type="ORF">QQ020_09225</name>
</gene>
<dbReference type="Gene3D" id="1.10.10.60">
    <property type="entry name" value="Homeodomain-like"/>
    <property type="match status" value="2"/>
</dbReference>
<dbReference type="InterPro" id="IPR009057">
    <property type="entry name" value="Homeodomain-like_sf"/>
</dbReference>
<evidence type="ECO:0000256" key="2">
    <source>
        <dbReference type="ARBA" id="ARBA00023125"/>
    </source>
</evidence>
<evidence type="ECO:0000256" key="1">
    <source>
        <dbReference type="ARBA" id="ARBA00023015"/>
    </source>
</evidence>
<dbReference type="PROSITE" id="PS01124">
    <property type="entry name" value="HTH_ARAC_FAMILY_2"/>
    <property type="match status" value="1"/>
</dbReference>